<organism evidence="1 2">
    <name type="scientific">Kwoniella dendrophila CBS 6074</name>
    <dbReference type="NCBI Taxonomy" id="1295534"/>
    <lineage>
        <taxon>Eukaryota</taxon>
        <taxon>Fungi</taxon>
        <taxon>Dikarya</taxon>
        <taxon>Basidiomycota</taxon>
        <taxon>Agaricomycotina</taxon>
        <taxon>Tremellomycetes</taxon>
        <taxon>Tremellales</taxon>
        <taxon>Cryptococcaceae</taxon>
        <taxon>Kwoniella</taxon>
    </lineage>
</organism>
<dbReference type="Proteomes" id="UP001355207">
    <property type="component" value="Chromosome 10"/>
</dbReference>
<accession>A0AAX4K4Z3</accession>
<evidence type="ECO:0000313" key="1">
    <source>
        <dbReference type="EMBL" id="WWC92199.1"/>
    </source>
</evidence>
<proteinExistence type="predicted"/>
<dbReference type="GeneID" id="91097822"/>
<sequence>MPQHRRSNLDELAQFKRNGELDTEAFEHQGHTDGSTVNQSDFESAVTSVQVPSVYQSDNNQALFATGSTDAERLAWLDKMFDAYEADRLRQSDSLTKSAESPEATSNASQAALTCENILSSKCDACTEKEKTCDAMVVMKTNRENKAILEAFFTKCAGCRSSKSPCSYYPKTGPKMKYDGDESLIDFSSMEGKLTSAVGVYRNHEELDSATTQTRLSEISCGLDDWRRSLRLASKASKNP</sequence>
<dbReference type="EMBL" id="CP144107">
    <property type="protein sequence ID" value="WWC92199.1"/>
    <property type="molecule type" value="Genomic_DNA"/>
</dbReference>
<dbReference type="AlphaFoldDB" id="A0AAX4K4Z3"/>
<protein>
    <recommendedName>
        <fullName evidence="3">Zn(2)-C6 fungal-type domain-containing protein</fullName>
    </recommendedName>
</protein>
<name>A0AAX4K4Z3_9TREE</name>
<evidence type="ECO:0000313" key="2">
    <source>
        <dbReference type="Proteomes" id="UP001355207"/>
    </source>
</evidence>
<reference evidence="1 2" key="1">
    <citation type="submission" date="2024-01" db="EMBL/GenBank/DDBJ databases">
        <title>Comparative genomics of Cryptococcus and Kwoniella reveals pathogenesis evolution and contrasting modes of karyotype evolution via chromosome fusion or intercentromeric recombination.</title>
        <authorList>
            <person name="Coelho M.A."/>
            <person name="David-Palma M."/>
            <person name="Shea T."/>
            <person name="Bowers K."/>
            <person name="McGinley-Smith S."/>
            <person name="Mohammad A.W."/>
            <person name="Gnirke A."/>
            <person name="Yurkov A.M."/>
            <person name="Nowrousian M."/>
            <person name="Sun S."/>
            <person name="Cuomo C.A."/>
            <person name="Heitman J."/>
        </authorList>
    </citation>
    <scope>NUCLEOTIDE SEQUENCE [LARGE SCALE GENOMIC DNA]</scope>
    <source>
        <strain evidence="1 2">CBS 6074</strain>
    </source>
</reference>
<keyword evidence="2" id="KW-1185">Reference proteome</keyword>
<dbReference type="RefSeq" id="XP_066078961.1">
    <property type="nucleotide sequence ID" value="XM_066222864.1"/>
</dbReference>
<evidence type="ECO:0008006" key="3">
    <source>
        <dbReference type="Google" id="ProtNLM"/>
    </source>
</evidence>
<gene>
    <name evidence="1" type="ORF">L201_007153</name>
</gene>